<dbReference type="PANTHER" id="PTHR46532:SF15">
    <property type="entry name" value="CYTOPLASMIC DYNEIN 2 HEAVY CHAIN 1"/>
    <property type="match status" value="1"/>
</dbReference>
<evidence type="ECO:0000256" key="7">
    <source>
        <dbReference type="ARBA" id="ARBA00022490"/>
    </source>
</evidence>
<reference evidence="33 34" key="1">
    <citation type="submission" date="2022-05" db="EMBL/GenBank/DDBJ databases">
        <authorList>
            <consortium name="Genoscope - CEA"/>
            <person name="William W."/>
        </authorList>
    </citation>
    <scope>NUCLEOTIDE SEQUENCE [LARGE SCALE GENOMIC DNA]</scope>
</reference>
<dbReference type="Pfam" id="PF22597">
    <property type="entry name" value="DYN_lid"/>
    <property type="match status" value="1"/>
</dbReference>
<dbReference type="Gene3D" id="6.10.140.1060">
    <property type="match status" value="1"/>
</dbReference>
<proteinExistence type="inferred from homology"/>
<dbReference type="EMBL" id="CALNXK010000025">
    <property type="protein sequence ID" value="CAH3112888.1"/>
    <property type="molecule type" value="Genomic_DNA"/>
</dbReference>
<evidence type="ECO:0000256" key="3">
    <source>
        <dbReference type="ARBA" id="ARBA00004245"/>
    </source>
</evidence>
<evidence type="ECO:0000256" key="4">
    <source>
        <dbReference type="ARBA" id="ARBA00008887"/>
    </source>
</evidence>
<evidence type="ECO:0000256" key="21">
    <source>
        <dbReference type="SAM" id="MobiDB-lite"/>
    </source>
</evidence>
<dbReference type="Gene3D" id="1.10.287.2620">
    <property type="match status" value="1"/>
</dbReference>
<comment type="similarity">
    <text evidence="4">Belongs to the dynein heavy chain family.</text>
</comment>
<feature type="domain" description="Dynein heavy chain tail" evidence="23">
    <location>
        <begin position="217"/>
        <end position="658"/>
    </location>
</feature>
<evidence type="ECO:0000256" key="17">
    <source>
        <dbReference type="ARBA" id="ARBA00023212"/>
    </source>
</evidence>
<evidence type="ECO:0000259" key="27">
    <source>
        <dbReference type="Pfam" id="PF12780"/>
    </source>
</evidence>
<dbReference type="InterPro" id="IPR035706">
    <property type="entry name" value="AAA_9"/>
</dbReference>
<gene>
    <name evidence="33" type="ORF">PLOB_00021537</name>
</gene>
<comment type="subcellular location">
    <subcellularLocation>
        <location evidence="2">Cell membrane</location>
        <topology evidence="2">Peripheral membrane protein</topology>
    </subcellularLocation>
    <subcellularLocation>
        <location evidence="1">Cell projection</location>
        <location evidence="1">Cilium</location>
    </subcellularLocation>
    <subcellularLocation>
        <location evidence="3">Cytoplasm</location>
        <location evidence="3">Cytoskeleton</location>
    </subcellularLocation>
</comment>
<dbReference type="InterPro" id="IPR042222">
    <property type="entry name" value="Dynein_2_N"/>
</dbReference>
<dbReference type="InterPro" id="IPR024743">
    <property type="entry name" value="Dynein_HC_stalk"/>
</dbReference>
<feature type="coiled-coil region" evidence="20">
    <location>
        <begin position="3432"/>
        <end position="3463"/>
    </location>
</feature>
<dbReference type="Pfam" id="PF12781">
    <property type="entry name" value="AAA_9"/>
    <property type="match status" value="1"/>
</dbReference>
<evidence type="ECO:0000256" key="19">
    <source>
        <dbReference type="ARBA" id="ARBA00023902"/>
    </source>
</evidence>
<dbReference type="Pfam" id="PF12774">
    <property type="entry name" value="AAA_6"/>
    <property type="match status" value="1"/>
</dbReference>
<keyword evidence="15" id="KW-0472">Membrane</keyword>
<feature type="domain" description="Dynein heavy chain ATP-binding dynein motor region" evidence="28">
    <location>
        <begin position="3270"/>
        <end position="3488"/>
    </location>
</feature>
<feature type="domain" description="Dynein heavy chain coiled coil stalk" evidence="26">
    <location>
        <begin position="2913"/>
        <end position="3245"/>
    </location>
</feature>
<dbReference type="Gene3D" id="1.10.8.1220">
    <property type="match status" value="1"/>
</dbReference>
<dbReference type="InterPro" id="IPR026983">
    <property type="entry name" value="DHC"/>
</dbReference>
<evidence type="ECO:0000256" key="18">
    <source>
        <dbReference type="ARBA" id="ARBA00023273"/>
    </source>
</evidence>
<evidence type="ECO:0000259" key="32">
    <source>
        <dbReference type="Pfam" id="PF22597"/>
    </source>
</evidence>
<feature type="domain" description="Dynein 2 heavy chain 1 cytoplasmic ATPase lid" evidence="32">
    <location>
        <begin position="2460"/>
        <end position="2552"/>
    </location>
</feature>
<feature type="compositionally biased region" description="Basic and acidic residues" evidence="21">
    <location>
        <begin position="2964"/>
        <end position="2979"/>
    </location>
</feature>
<dbReference type="InterPro" id="IPR043157">
    <property type="entry name" value="Dynein_AAA1S"/>
</dbReference>
<dbReference type="Pfam" id="PF18199">
    <property type="entry name" value="Dynein_C"/>
    <property type="match status" value="1"/>
</dbReference>
<dbReference type="Pfam" id="PF12775">
    <property type="entry name" value="AAA_7"/>
    <property type="match status" value="1"/>
</dbReference>
<evidence type="ECO:0000256" key="10">
    <source>
        <dbReference type="ARBA" id="ARBA00022794"/>
    </source>
</evidence>
<dbReference type="Gene3D" id="1.20.58.1120">
    <property type="match status" value="1"/>
</dbReference>
<dbReference type="Pfam" id="PF08393">
    <property type="entry name" value="DHC_N2"/>
    <property type="match status" value="1"/>
</dbReference>
<evidence type="ECO:0000256" key="5">
    <source>
        <dbReference type="ARBA" id="ARBA00022473"/>
    </source>
</evidence>
<keyword evidence="10" id="KW-0970">Cilium biogenesis/degradation</keyword>
<evidence type="ECO:0000259" key="22">
    <source>
        <dbReference type="Pfam" id="PF03028"/>
    </source>
</evidence>
<comment type="caution">
    <text evidence="33">The sequence shown here is derived from an EMBL/GenBank/DDBJ whole genome shotgun (WGS) entry which is preliminary data.</text>
</comment>
<keyword evidence="9" id="KW-0547">Nucleotide-binding</keyword>
<dbReference type="InterPro" id="IPR024317">
    <property type="entry name" value="Dynein_heavy_chain_D4_dom"/>
</dbReference>
<dbReference type="InterPro" id="IPR041228">
    <property type="entry name" value="Dynein_C"/>
</dbReference>
<keyword evidence="16" id="KW-0505">Motor protein</keyword>
<keyword evidence="18" id="KW-0966">Cell projection</keyword>
<dbReference type="Pfam" id="PF08385">
    <property type="entry name" value="DHC_N1"/>
    <property type="match status" value="1"/>
</dbReference>
<feature type="domain" description="Dynein heavy chain linker" evidence="24">
    <location>
        <begin position="1127"/>
        <end position="1526"/>
    </location>
</feature>
<dbReference type="Gene3D" id="3.40.50.300">
    <property type="entry name" value="P-loop containing nucleotide triphosphate hydrolases"/>
    <property type="match status" value="5"/>
</dbReference>
<keyword evidence="11" id="KW-0067">ATP-binding</keyword>
<evidence type="ECO:0000259" key="24">
    <source>
        <dbReference type="Pfam" id="PF08393"/>
    </source>
</evidence>
<dbReference type="Pfam" id="PF12777">
    <property type="entry name" value="MT"/>
    <property type="match status" value="1"/>
</dbReference>
<dbReference type="InterPro" id="IPR042219">
    <property type="entry name" value="AAA_lid_11_sf"/>
</dbReference>
<dbReference type="Pfam" id="PF21264">
    <property type="entry name" value="DYNC2H1_AAA_dom"/>
    <property type="match status" value="1"/>
</dbReference>
<keyword evidence="6" id="KW-1003">Cell membrane</keyword>
<dbReference type="InterPro" id="IPR042228">
    <property type="entry name" value="Dynein_linker_3"/>
</dbReference>
<keyword evidence="5" id="KW-0217">Developmental protein</keyword>
<evidence type="ECO:0000256" key="14">
    <source>
        <dbReference type="ARBA" id="ARBA00023069"/>
    </source>
</evidence>
<dbReference type="InterPro" id="IPR043160">
    <property type="entry name" value="Dynein_C_barrel"/>
</dbReference>
<evidence type="ECO:0000256" key="12">
    <source>
        <dbReference type="ARBA" id="ARBA00023017"/>
    </source>
</evidence>
<evidence type="ECO:0000313" key="33">
    <source>
        <dbReference type="EMBL" id="CAH3112888.1"/>
    </source>
</evidence>
<evidence type="ECO:0000259" key="26">
    <source>
        <dbReference type="Pfam" id="PF12777"/>
    </source>
</evidence>
<dbReference type="Gene3D" id="1.10.8.710">
    <property type="match status" value="1"/>
</dbReference>
<feature type="domain" description="Dynein heavy chain AAA lid" evidence="29">
    <location>
        <begin position="3880"/>
        <end position="4023"/>
    </location>
</feature>
<feature type="region of interest" description="Disordered" evidence="21">
    <location>
        <begin position="469"/>
        <end position="488"/>
    </location>
</feature>
<evidence type="ECO:0000259" key="23">
    <source>
        <dbReference type="Pfam" id="PF08385"/>
    </source>
</evidence>
<feature type="coiled-coil region" evidence="20">
    <location>
        <begin position="3123"/>
        <end position="3199"/>
    </location>
</feature>
<evidence type="ECO:0000259" key="29">
    <source>
        <dbReference type="Pfam" id="PF18198"/>
    </source>
</evidence>
<dbReference type="Gene3D" id="1.20.920.20">
    <property type="match status" value="1"/>
</dbReference>
<protein>
    <recommendedName>
        <fullName evidence="19">Cytoplasmic dynein 2 heavy chain 1</fullName>
    </recommendedName>
</protein>
<feature type="domain" description="Dynein heavy chain C-terminal" evidence="30">
    <location>
        <begin position="4055"/>
        <end position="4278"/>
    </location>
</feature>
<dbReference type="Gene3D" id="1.20.1270.280">
    <property type="match status" value="1"/>
</dbReference>
<keyword evidence="7" id="KW-0963">Cytoplasm</keyword>
<keyword evidence="14" id="KW-0969">Cilium</keyword>
<dbReference type="InterPro" id="IPR049400">
    <property type="entry name" value="DYNC2H1_AAA_dom"/>
</dbReference>
<dbReference type="InterPro" id="IPR013602">
    <property type="entry name" value="Dynein_heavy_linker"/>
</dbReference>
<organism evidence="33 34">
    <name type="scientific">Porites lobata</name>
    <dbReference type="NCBI Taxonomy" id="104759"/>
    <lineage>
        <taxon>Eukaryota</taxon>
        <taxon>Metazoa</taxon>
        <taxon>Cnidaria</taxon>
        <taxon>Anthozoa</taxon>
        <taxon>Hexacorallia</taxon>
        <taxon>Scleractinia</taxon>
        <taxon>Fungiina</taxon>
        <taxon>Poritidae</taxon>
        <taxon>Porites</taxon>
    </lineage>
</organism>
<dbReference type="InterPro" id="IPR027417">
    <property type="entry name" value="P-loop_NTPase"/>
</dbReference>
<accession>A0ABN8NKF2</accession>
<dbReference type="Proteomes" id="UP001159405">
    <property type="component" value="Unassembled WGS sequence"/>
</dbReference>
<feature type="domain" description="Dynein heavy chain region D6 P-loop" evidence="22">
    <location>
        <begin position="3739"/>
        <end position="3847"/>
    </location>
</feature>
<evidence type="ECO:0000256" key="13">
    <source>
        <dbReference type="ARBA" id="ARBA00023054"/>
    </source>
</evidence>
<evidence type="ECO:0000259" key="30">
    <source>
        <dbReference type="Pfam" id="PF18199"/>
    </source>
</evidence>
<evidence type="ECO:0000259" key="31">
    <source>
        <dbReference type="Pfam" id="PF21264"/>
    </source>
</evidence>
<dbReference type="Gene3D" id="1.10.8.720">
    <property type="entry name" value="Region D6 of dynein motor"/>
    <property type="match status" value="1"/>
</dbReference>
<evidence type="ECO:0000313" key="34">
    <source>
        <dbReference type="Proteomes" id="UP001159405"/>
    </source>
</evidence>
<evidence type="ECO:0000256" key="2">
    <source>
        <dbReference type="ARBA" id="ARBA00004202"/>
    </source>
</evidence>
<keyword evidence="13 20" id="KW-0175">Coiled coil</keyword>
<keyword evidence="17" id="KW-0206">Cytoskeleton</keyword>
<evidence type="ECO:0000259" key="28">
    <source>
        <dbReference type="Pfam" id="PF12781"/>
    </source>
</evidence>
<dbReference type="Gene3D" id="3.20.180.20">
    <property type="entry name" value="Dynein heavy chain, N-terminal domain 2"/>
    <property type="match status" value="1"/>
</dbReference>
<dbReference type="Gene3D" id="1.20.920.30">
    <property type="match status" value="1"/>
</dbReference>
<evidence type="ECO:0000256" key="8">
    <source>
        <dbReference type="ARBA" id="ARBA00022701"/>
    </source>
</evidence>
<keyword evidence="8" id="KW-0493">Microtubule</keyword>
<dbReference type="Gene3D" id="3.10.490.20">
    <property type="match status" value="1"/>
</dbReference>
<dbReference type="SUPFAM" id="SSF52540">
    <property type="entry name" value="P-loop containing nucleoside triphosphate hydrolases"/>
    <property type="match status" value="4"/>
</dbReference>
<dbReference type="InterPro" id="IPR004273">
    <property type="entry name" value="Dynein_heavy_D6_P-loop"/>
</dbReference>
<name>A0ABN8NKF2_9CNID</name>
<feature type="region of interest" description="Disordered" evidence="21">
    <location>
        <begin position="2960"/>
        <end position="2979"/>
    </location>
</feature>
<evidence type="ECO:0000256" key="6">
    <source>
        <dbReference type="ARBA" id="ARBA00022475"/>
    </source>
</evidence>
<dbReference type="PANTHER" id="PTHR46532">
    <property type="entry name" value="MALE FERTILITY FACTOR KL5"/>
    <property type="match status" value="1"/>
</dbReference>
<dbReference type="InterPro" id="IPR054354">
    <property type="entry name" value="DYNC2H1-like_lid"/>
</dbReference>
<sequence length="4371" mass="492738">MPSGDTRKDFLVATTGNYFGIQSSDSVLDDVRSSKELNIFLDDGNSPVLAAKYDTHQGHKSIKLSNNVEPSDTAEKVLVFFKLQPKAITPDNIHQNVFVSSMLSSPVNTLYHSVQKVFAPLLLKDEKWSRNFDPKLQSLLSELEAGLGSVVRKQDSSLSRAAKLGDEDNVGGILTPQDEFQYWSDASVSGYDLSERERASFFQESFQKGNVSQDFSNLDGLDLDDTLELLESTQDSLDEIWKQEDHKPYSEARMKHLLDVMAGALGRYVQRKLAALDIWHDSFQQVKDAMRKGITVCERWVSTCETLTSQYWKRFPSHPWRGEKFTPENLSQLATRLEEVLTLRTVHEQLVRLLSTTERQLLRMSEAFSPFSGLNALHHNPYTEPLWRAAVTQYERGMAPAEQKIAGKLRQQLSDLSAKSHQLLREFQRYKELVKRPSISKELSPERETLLGQLTVYIKGIRDDFITKTQNSYSGNKDGSGPPKGRNMPEIVNNIVWVRQLDSKVKETLNTAESLLGDLSGFKGFKREASDLAEELQSYCKDQFESWVSEMMTAIDDPKQPLSLQTSGRLMDLDHRDGKLRVHYGDRLVTLMREVRQLSALGFSVPAKIQQTASTANKFYRHGMILKQVAHFYNTVDQQMIPSQKPMMLDSALAFERLVKNPKAGSKEGGGKTQVTWDNPPELEAYIDKLQAAADKLTSENRRLRKCHHNISDKVVNLLSVDLLRQQPRWKEALVSLRETMTSLVQQGFKADNMKTWKMHWDRQLYKALEHQYQMGLEALNENLPEIKVELVFRHQKLQFRPPLEEIRAKYYREMRKFISIPNHFRGVGDDNSIFPIMIDQNSAGFITVYKKAEDLFQRLVDVQDQFKDWVVLGTVDLEKLIDTHLQTVPDWERNFRAIKAKGREAEKLPLNIKVDCISVSTSPVKSTIDDHIQQLFDALLTSLRRSITNDVQTIDTFLSSATDALSTRPQTVEEIGVANAKHSELATEKLQVHPLFDKAESKNKLLRSVAGGGVEQIGQLQARWDKFELMMESHELMVKEQVEVMKSNVESRVHAFQQELDKFSARWHQLKPRDIDEYKDRQSCLTAVNSINERRAEFGELEETMKKLIFDCQHFGVAEPQFSAAEELKADITYHESMWGLYEEFSTGLDELAKEDWISFRGNLYRFDDLLTAWSEKLRAKEPTSMTVRLQKEVDKYKNVVPLLKYVRGEALSPDHWLELFRLLKMPKGTILEKLTFGDVLESADQIIAHADALKELNSRAQGEVSIREALRELELWGAGAVFSLTSYVDSHNKELSIIKDWKDLVNQVGDNQCLLQSLKDSPYYKGFEDKASLWETRLADLDEYLHNLNQIQRKWVYLEPIFGRGALPREQGRFKRVDDDFRTIMQDVSNDNRVLSLVAQSGIRNTLVTLLDQLQRCQKSLNEFLEEKRALFPRFYFIGDDDLLEILGQATNPLVIQSHLKKLFAGIHNVAFDEGCKNIVAMKSLDGELVPLKRPVTITPEVEVWLGDLANEMKDTLKQLLTDCLSGSKKGGSGGGVDPSKFPSQILCLAEQIQFTDRCEAAIKSNSLQEFQIEMESQLESYTSAEIGGGDAPESHVLELKLKALILDTIHAIDVVQQLIKHGVKSADEWMWQKQLRFYMQKNVCLIRMCDAEFHYTYEYQGNAAKLVHTPLTDKCYLTLTQGMHMGLGGNPYGPAGTGKTESVKALGGLFGRQVLVFNCDEGIDVKSMGRIFIGLVKCGAWGCFDEFNRLEEAVLSAVSMQIQTIQAALKTKLPSTELLGREVDLDPNSGIFITLNPAGKGYGGRQKLPDNLKQLFRPVAMSRPDNELIAEVIMFSEGFKEAKSLGRKLVAIFNLSKELLSQQQHYDWGLRALKTVLRGCGNLLQSHKQTNGQVNANVEARLVVQAVRVNTLSKLTFADSKRFDALVRDIFPGVDFKGVEYAELADALRAAAQESNLMVMETQVKKALELYEQLRQRMGVVVIGPSGSGKSTIWKVLRLALGKVGQTVKHYTMNPKAMPRTQLLGQIDMDTREWSDGVLTNAARQVVREPIDIQSWIVCDGDIDPEWIESLNSVLDDNRLLTMPSGERIQFGPNVNFLFESHDLSCASPATISRMGMIFLSDEDTDVKALVKSWFLSQPEEDRRMLETFLEDHFYKALDWVLKQNEFVVETSLVGVVMNGLSHMHGVKVKQEFACALIRGLGANLSSTAKTAFAKEVFHWTHEMPPDQKRPLDTYYDSDRGRLASYQLEVPDALGVNDLTLSSGSLPVIQTADIKRGLDMFSPWLHPDHKKSFLLVGPEGCGKELLLRHCFEQLRSTQVAVVHCSAQTTPMHVLQKLQQSCMVISSNTGRVYRPKDCERLVLYLKDLNLPKPDKWGTSQLIAFLQQVLTYKGFYDSNLEWVGLEGVQIVASMSAGTGMGRHQLTTRFTSIVGVCSISYADRDQLQAIYSAYLQPVLSSSLKSHPVWGAVKNVHTLAGSMVAVYEQVRAKFTVDDYSHYLFTPRDLTNWILGLLRYNLDSGSGDSSTQHLLEIWAYEARRLFRDRLVGKQGLDKFDSILASQLRADWSVTLDRLDNKYYVTWGSSLTASATPAGSSGKDGEAAVPIVSGGSLPPQGKMLGKLDQKDFKQVIAKGMKTYARENRELDILLFREVFDNVARVDRVLTKPGGSLLMAGRSGVGRRTAAALVAHMHNIQVFTPKVSRGYGLKQFRTDLKTVMQLSGIEGEQVVLILEDHQVDGSFLELINSLLSAGEVPGLYTPEELEPLLGPLRDLASQDGFRGTLVSYFASRVKRNLHIVLIMDSSSKTFTGNCESNPAFYKSCSFQWMEGWSRESMAQIPGMLLADEGVHSGEGTKGKDGKSGAEELVKNFLQIHESCSDKDAAPRRYMTFLKTYKQVYNEKKEGVVKRQQHLQAGVSKLTDAKALVDDLKQKAGEQSQQLAEKQAEADAALREITASMQRASESKSEMETLKQKQGEESLKLEKRKKAIEIELSEIEPLVQEAKDAVGNIKPETLSEIRALRMPPDVIRDILEAVQRLMGIFDTSWVSMKSFLAKRGVKDEICSFDARKITPEIRASVEELLEKNANSFDPKIAKRASVAAAPLAAWVVANVKFSVVLEKIEPLENEQAQLEKNLAKSQQRLVKLGNALDKVDREVAEMRKRFELRTQEATQLKMELDKAQETIQAAETLVSKLDGEFKRWSGQVHELTAELEQLPRRAQVAAGFITYLSSAPEDVRKATMAKWCEAAGLQGFDFRRFMSTESEQLGWKAEGLPSDDLSMENALVILKSTVRPFLVDPSSRATEWLKAHLKDQRLEVINQQDSNFSTALELAVRFGKTLVIQEMDGVEPVLFPILRGDFISQGPRYVVQIGEKVIDYNEDFKLFMTTRNPHPELPPDGFAIISEVNFTTTRAGLTGQLLGITIQHEKPQLEVQKTELLRKEEELKVQLAELEESLLETLASAEGNILENKVLLESLNKTKASSLTIAESLQDAHRIQTTLDQERDAYLPLAESGSTLFFVISDLAKLNNMYRFSLSAFLRLFQRSLEAKQESSGTEQRIKSLKSSLQSLVYEYVCRSLFKADRLMFAIHLVHGMHPEMFEAKEWEYFTGLLVSESVFKRQESMKNLRESLPSWIDSDRAAAVGSLKNTFANLYKNLQLDSTDLWMPFQRSSQCEQDIPSSIAKKISLFQQVLIVQAMRPDRLQSAMSLFASRALGMKELSPPALNLKRLVKETVPGEPILVVISPGADPSHELQDTAADIIGVDKYHQVAMGQGQADIALQLLHDCGRNGEWLCLKNLHLVTAWLPTLEKELNSLEPHENFRLWLTAESHPKFPTILLQSSLKVTYEAPPGIKKNLQRTYDSWSPQFISRGNSSIRAQALFVLAWFHAIVQERRNYIPQGWTKFYEFAFGDLRAGAEIIDRLCTAAGSGSVRWQFVHGLFENAIYGGRIDNTFDAKVLQSYLLQYFEQAVFPGQGGSRSARPKKVIPNVNLPTSCHHRDYVEIINSLPDVDKPSFFGLPANIERSSQRIISSQVISQLKVLMRSDLEAYKFDKDKWSTELSPILNLWKKLNQGSQLIQMKISAPAETGEESPVTSFVLLERYNAIRLVQIVHASLSSLSKVIRGTALLDAEVQALAGALLKQEVPLSWSNHFEGPEDPIHWLRALVAKTLALGSWVEKCNSDSLLREVLDLSELFHPDTFLNALRQQTARAMRTSIDGLKLAVSWKESQVKGAKFTVKLGGLQLEGCSFDGNTLTENQRDSPSVSAIPTASVAWVSKVSYFSVVTCGRSPHLSCKRDQIKMRDYMDRRVTPPTWSPPSPSDPYPENDCISVPIYYTADREKTVTCFNMPCGGNQSRWTQCGAALFLKSQ</sequence>
<dbReference type="Pfam" id="PF18198">
    <property type="entry name" value="AAA_lid_11"/>
    <property type="match status" value="1"/>
</dbReference>
<evidence type="ECO:0000256" key="1">
    <source>
        <dbReference type="ARBA" id="ARBA00004138"/>
    </source>
</evidence>
<feature type="domain" description="Dynein heavy chain hydrolytic ATP-binding dynein motor region" evidence="25">
    <location>
        <begin position="1658"/>
        <end position="1994"/>
    </location>
</feature>
<dbReference type="InterPro" id="IPR035699">
    <property type="entry name" value="AAA_6"/>
</dbReference>
<evidence type="ECO:0000256" key="20">
    <source>
        <dbReference type="SAM" id="Coils"/>
    </source>
</evidence>
<keyword evidence="12" id="KW-0243">Dynein</keyword>
<dbReference type="Pfam" id="PF03028">
    <property type="entry name" value="Dynein_heavy"/>
    <property type="match status" value="1"/>
</dbReference>
<evidence type="ECO:0000256" key="15">
    <source>
        <dbReference type="ARBA" id="ARBA00023136"/>
    </source>
</evidence>
<evidence type="ECO:0000259" key="25">
    <source>
        <dbReference type="Pfam" id="PF12774"/>
    </source>
</evidence>
<feature type="domain" description="Cytoplasmic dynein 2 heavy chain 1 AAA+ ATPase" evidence="31">
    <location>
        <begin position="2129"/>
        <end position="2224"/>
    </location>
</feature>
<dbReference type="InterPro" id="IPR041658">
    <property type="entry name" value="AAA_lid_11"/>
</dbReference>
<dbReference type="InterPro" id="IPR013594">
    <property type="entry name" value="Dynein_heavy_tail"/>
</dbReference>
<dbReference type="Gene3D" id="1.20.140.100">
    <property type="entry name" value="Dynein heavy chain, N-terminal domain 2"/>
    <property type="match status" value="1"/>
</dbReference>
<evidence type="ECO:0000256" key="16">
    <source>
        <dbReference type="ARBA" id="ARBA00023175"/>
    </source>
</evidence>
<dbReference type="Pfam" id="PF12780">
    <property type="entry name" value="AAA_8"/>
    <property type="match status" value="1"/>
</dbReference>
<feature type="domain" description="Dynein heavy chain AAA module D4" evidence="27">
    <location>
        <begin position="2647"/>
        <end position="2897"/>
    </location>
</feature>
<keyword evidence="34" id="KW-1185">Reference proteome</keyword>
<evidence type="ECO:0000256" key="9">
    <source>
        <dbReference type="ARBA" id="ARBA00022741"/>
    </source>
</evidence>
<evidence type="ECO:0000256" key="11">
    <source>
        <dbReference type="ARBA" id="ARBA00022840"/>
    </source>
</evidence>